<dbReference type="Proteomes" id="UP001596139">
    <property type="component" value="Unassembled WGS sequence"/>
</dbReference>
<evidence type="ECO:0000313" key="6">
    <source>
        <dbReference type="Proteomes" id="UP001596139"/>
    </source>
</evidence>
<dbReference type="InterPro" id="IPR028082">
    <property type="entry name" value="Peripla_BP_I"/>
</dbReference>
<dbReference type="PANTHER" id="PTHR30036">
    <property type="entry name" value="D-XYLOSE-BINDING PERIPLASMIC PROTEIN"/>
    <property type="match status" value="1"/>
</dbReference>
<dbReference type="RefSeq" id="WP_031066882.1">
    <property type="nucleotide sequence ID" value="NZ_JBHSPX010000008.1"/>
</dbReference>
<dbReference type="PANTHER" id="PTHR30036:SF1">
    <property type="entry name" value="D-XYLOSE-BINDING PERIPLASMIC PROTEIN"/>
    <property type="match status" value="1"/>
</dbReference>
<comment type="caution">
    <text evidence="5">The sequence shown here is derived from an EMBL/GenBank/DDBJ whole genome shotgun (WGS) entry which is preliminary data.</text>
</comment>
<gene>
    <name evidence="5" type="ORF">ACFP4F_26980</name>
</gene>
<evidence type="ECO:0000313" key="5">
    <source>
        <dbReference type="EMBL" id="MFC6066163.1"/>
    </source>
</evidence>
<keyword evidence="6" id="KW-1185">Reference proteome</keyword>
<dbReference type="InterPro" id="IPR025997">
    <property type="entry name" value="SBP_2_dom"/>
</dbReference>
<evidence type="ECO:0000256" key="2">
    <source>
        <dbReference type="ARBA" id="ARBA00022729"/>
    </source>
</evidence>
<proteinExistence type="predicted"/>
<dbReference type="PROSITE" id="PS51257">
    <property type="entry name" value="PROKAR_LIPOPROTEIN"/>
    <property type="match status" value="1"/>
</dbReference>
<protein>
    <submittedName>
        <fullName evidence="5">Substrate-binding domain-containing protein</fullName>
    </submittedName>
</protein>
<evidence type="ECO:0000256" key="1">
    <source>
        <dbReference type="ARBA" id="ARBA00004196"/>
    </source>
</evidence>
<feature type="domain" description="Periplasmic binding protein" evidence="4">
    <location>
        <begin position="49"/>
        <end position="302"/>
    </location>
</feature>
<evidence type="ECO:0000259" key="4">
    <source>
        <dbReference type="Pfam" id="PF13407"/>
    </source>
</evidence>
<dbReference type="SUPFAM" id="SSF53822">
    <property type="entry name" value="Periplasmic binding protein-like I"/>
    <property type="match status" value="1"/>
</dbReference>
<dbReference type="InterPro" id="IPR050555">
    <property type="entry name" value="Bact_Solute-Bind_Prot2"/>
</dbReference>
<reference evidence="6" key="1">
    <citation type="journal article" date="2019" name="Int. J. Syst. Evol. Microbiol.">
        <title>The Global Catalogue of Microorganisms (GCM) 10K type strain sequencing project: providing services to taxonomists for standard genome sequencing and annotation.</title>
        <authorList>
            <consortium name="The Broad Institute Genomics Platform"/>
            <consortium name="The Broad Institute Genome Sequencing Center for Infectious Disease"/>
            <person name="Wu L."/>
            <person name="Ma J."/>
        </authorList>
    </citation>
    <scope>NUCLEOTIDE SEQUENCE [LARGE SCALE GENOMIC DNA]</scope>
    <source>
        <strain evidence="6">CGMCC 1.15180</strain>
    </source>
</reference>
<dbReference type="Pfam" id="PF13407">
    <property type="entry name" value="Peripla_BP_4"/>
    <property type="match status" value="1"/>
</dbReference>
<sequence>MTSYRCGAAVVAGAACLALGLGACGQPGESSGSGPGKGGLRIGLLLVENQTARYEGYDRPLIEKKIKELCHTCTMEYANAHDDAAIQRQQLDSMITKGVDVLILDAVDVQGIRSSVTEAKRAGVPVVAYDRDAQGPISAYVTHDVETIGTLQGEALLKAMAAKRHGGLVIRLEGPSKSSRLRSPYTQGTKSVLEGKVKTSRMYRAAEWDGGSAQIAMSAAIAAEGVDHVNGVWTGNDVLAGGAIAALKQAHITPLPPVVGQDAELAAVQRLVSGEQYMTVYKPYKPEADAAARIAVALGRGERIDHIAEDKVDTPTTEDVPAALLPSIPMTRANIKDTVVKDGVYTIDQICIPKYRAACDRAGLTG</sequence>
<accession>A0ABW1MR47</accession>
<dbReference type="EMBL" id="JBHSPX010000008">
    <property type="protein sequence ID" value="MFC6066163.1"/>
    <property type="molecule type" value="Genomic_DNA"/>
</dbReference>
<comment type="subcellular location">
    <subcellularLocation>
        <location evidence="1">Cell envelope</location>
    </subcellularLocation>
</comment>
<evidence type="ECO:0000256" key="3">
    <source>
        <dbReference type="SAM" id="SignalP"/>
    </source>
</evidence>
<dbReference type="Gene3D" id="3.40.50.2300">
    <property type="match status" value="2"/>
</dbReference>
<feature type="signal peptide" evidence="3">
    <location>
        <begin position="1"/>
        <end position="23"/>
    </location>
</feature>
<keyword evidence="2 3" id="KW-0732">Signal</keyword>
<name>A0ABW1MR47_9ACTN</name>
<organism evidence="5 6">
    <name type="scientific">Streptomyces ochraceiscleroticus</name>
    <dbReference type="NCBI Taxonomy" id="47761"/>
    <lineage>
        <taxon>Bacteria</taxon>
        <taxon>Bacillati</taxon>
        <taxon>Actinomycetota</taxon>
        <taxon>Actinomycetes</taxon>
        <taxon>Kitasatosporales</taxon>
        <taxon>Streptomycetaceae</taxon>
        <taxon>Streptomyces</taxon>
    </lineage>
</organism>
<feature type="chain" id="PRO_5045063466" evidence="3">
    <location>
        <begin position="24"/>
        <end position="366"/>
    </location>
</feature>